<dbReference type="Pfam" id="PF04535">
    <property type="entry name" value="CASP_dom"/>
    <property type="match status" value="1"/>
</dbReference>
<dbReference type="AlphaFoldDB" id="A0A7N0T432"/>
<evidence type="ECO:0000256" key="2">
    <source>
        <dbReference type="ARBA" id="ARBA00007651"/>
    </source>
</evidence>
<accession>A0A7N0T432</accession>
<dbReference type="InterPro" id="IPR006702">
    <property type="entry name" value="CASP_dom"/>
</dbReference>
<comment type="subcellular location">
    <subcellularLocation>
        <location evidence="1 8">Cell membrane</location>
        <topology evidence="1 8">Multi-pass membrane protein</topology>
    </subcellularLocation>
</comment>
<dbReference type="InterPro" id="IPR044173">
    <property type="entry name" value="CASPL"/>
</dbReference>
<evidence type="ECO:0000256" key="4">
    <source>
        <dbReference type="ARBA" id="ARBA00022475"/>
    </source>
</evidence>
<evidence type="ECO:0000259" key="9">
    <source>
        <dbReference type="Pfam" id="PF04535"/>
    </source>
</evidence>
<evidence type="ECO:0000313" key="11">
    <source>
        <dbReference type="Proteomes" id="UP000594263"/>
    </source>
</evidence>
<feature type="domain" description="Casparian strip membrane protein" evidence="9">
    <location>
        <begin position="28"/>
        <end position="183"/>
    </location>
</feature>
<evidence type="ECO:0000256" key="6">
    <source>
        <dbReference type="ARBA" id="ARBA00022989"/>
    </source>
</evidence>
<evidence type="ECO:0000256" key="5">
    <source>
        <dbReference type="ARBA" id="ARBA00022692"/>
    </source>
</evidence>
<evidence type="ECO:0000256" key="7">
    <source>
        <dbReference type="ARBA" id="ARBA00023136"/>
    </source>
</evidence>
<evidence type="ECO:0000256" key="1">
    <source>
        <dbReference type="ARBA" id="ARBA00004651"/>
    </source>
</evidence>
<dbReference type="PANTHER" id="PTHR36488">
    <property type="entry name" value="CASP-LIKE PROTEIN 1U1"/>
    <property type="match status" value="1"/>
</dbReference>
<evidence type="ECO:0000313" key="10">
    <source>
        <dbReference type="EnsemblPlants" id="Kaladp0021s0023.1.v1.1"/>
    </source>
</evidence>
<comment type="similarity">
    <text evidence="2 8">Belongs to the Casparian strip membrane proteins (CASP) family.</text>
</comment>
<keyword evidence="4 8" id="KW-1003">Cell membrane</keyword>
<dbReference type="PANTHER" id="PTHR36488:SF8">
    <property type="entry name" value="CASP-LIKE PROTEIN 1U1"/>
    <property type="match status" value="1"/>
</dbReference>
<keyword evidence="11" id="KW-1185">Reference proteome</keyword>
<keyword evidence="7 8" id="KW-0472">Membrane</keyword>
<protein>
    <recommendedName>
        <fullName evidence="8">CASP-like protein</fullName>
    </recommendedName>
</protein>
<dbReference type="EnsemblPlants" id="Kaladp0021s0023.1.v1.1">
    <property type="protein sequence ID" value="Kaladp0021s0023.1.v1.1"/>
    <property type="gene ID" value="Kaladp0021s0023.v1.1"/>
</dbReference>
<dbReference type="Proteomes" id="UP000594263">
    <property type="component" value="Unplaced"/>
</dbReference>
<feature type="transmembrane region" description="Helical" evidence="8">
    <location>
        <begin position="86"/>
        <end position="109"/>
    </location>
</feature>
<feature type="transmembrane region" description="Helical" evidence="8">
    <location>
        <begin position="121"/>
        <end position="146"/>
    </location>
</feature>
<feature type="transmembrane region" description="Helical" evidence="8">
    <location>
        <begin position="35"/>
        <end position="54"/>
    </location>
</feature>
<evidence type="ECO:0000256" key="8">
    <source>
        <dbReference type="RuleBase" id="RU361233"/>
    </source>
</evidence>
<name>A0A7N0T432_KALFE</name>
<feature type="transmembrane region" description="Helical" evidence="8">
    <location>
        <begin position="171"/>
        <end position="192"/>
    </location>
</feature>
<evidence type="ECO:0000256" key="3">
    <source>
        <dbReference type="ARBA" id="ARBA00011489"/>
    </source>
</evidence>
<dbReference type="GO" id="GO:0005886">
    <property type="term" value="C:plasma membrane"/>
    <property type="evidence" value="ECO:0007669"/>
    <property type="project" value="UniProtKB-SubCell"/>
</dbReference>
<sequence>MENNSKLPKSMDVVGTGTMEAAISKGQRRVHHGEVVLRLMGFVLTIMGAILVGFDRQTRTWLLEAGANLPPLELQITAKYQYMSTMVFFVIANAIVCTYAAVSLAFYLMASRDGKCSLSHVLIVTDALIMGFLLSADGAAAAVGIIGRDGNSHLQWHRVCYMFNKFCNQGAAAVVLSTLGSVCLLLLVALSASNLHKKLNHSHVVAT</sequence>
<comment type="subunit">
    <text evidence="3 8">Homodimer and heterodimers.</text>
</comment>
<dbReference type="Gramene" id="Kaladp0021s0023.1.v1.1">
    <property type="protein sequence ID" value="Kaladp0021s0023.1.v1.1"/>
    <property type="gene ID" value="Kaladp0021s0023.v1.1"/>
</dbReference>
<proteinExistence type="inferred from homology"/>
<keyword evidence="5 8" id="KW-0812">Transmembrane</keyword>
<keyword evidence="6 8" id="KW-1133">Transmembrane helix</keyword>
<dbReference type="OMA" id="WSYMSST"/>
<dbReference type="NCBIfam" id="TIGR01569">
    <property type="entry name" value="A_tha_TIGR01569"/>
    <property type="match status" value="1"/>
</dbReference>
<organism evidence="10 11">
    <name type="scientific">Kalanchoe fedtschenkoi</name>
    <name type="common">Lavender scallops</name>
    <name type="synonym">South American air plant</name>
    <dbReference type="NCBI Taxonomy" id="63787"/>
    <lineage>
        <taxon>Eukaryota</taxon>
        <taxon>Viridiplantae</taxon>
        <taxon>Streptophyta</taxon>
        <taxon>Embryophyta</taxon>
        <taxon>Tracheophyta</taxon>
        <taxon>Spermatophyta</taxon>
        <taxon>Magnoliopsida</taxon>
        <taxon>eudicotyledons</taxon>
        <taxon>Gunneridae</taxon>
        <taxon>Pentapetalae</taxon>
        <taxon>Saxifragales</taxon>
        <taxon>Crassulaceae</taxon>
        <taxon>Kalanchoe</taxon>
    </lineage>
</organism>
<reference evidence="10" key="1">
    <citation type="submission" date="2021-01" db="UniProtKB">
        <authorList>
            <consortium name="EnsemblPlants"/>
        </authorList>
    </citation>
    <scope>IDENTIFICATION</scope>
</reference>
<dbReference type="InterPro" id="IPR006459">
    <property type="entry name" value="CASP/CASPL"/>
</dbReference>